<dbReference type="Gene3D" id="2.60.40.10">
    <property type="entry name" value="Immunoglobulins"/>
    <property type="match status" value="1"/>
</dbReference>
<dbReference type="OrthoDB" id="56286at2157"/>
<proteinExistence type="predicted"/>
<dbReference type="GeneID" id="8827253"/>
<dbReference type="InterPro" id="IPR011635">
    <property type="entry name" value="CARDB"/>
</dbReference>
<dbReference type="STRING" id="439481.Aboo_0311"/>
<dbReference type="InterPro" id="IPR013783">
    <property type="entry name" value="Ig-like_fold"/>
</dbReference>
<protein>
    <submittedName>
        <fullName evidence="1">Uncharacterized protein</fullName>
    </submittedName>
</protein>
<dbReference type="Proteomes" id="UP000001400">
    <property type="component" value="Chromosome"/>
</dbReference>
<dbReference type="Pfam" id="PF07705">
    <property type="entry name" value="CARDB"/>
    <property type="match status" value="1"/>
</dbReference>
<dbReference type="KEGG" id="abi:Aboo_0311"/>
<accession>B5IDP9</accession>
<gene>
    <name evidence="1" type="ordered locus">Aboo_0311</name>
</gene>
<reference evidence="1" key="1">
    <citation type="submission" date="2010-02" db="EMBL/GenBank/DDBJ databases">
        <title>Complete sequence of Aciduliprofundum boonei T469.</title>
        <authorList>
            <consortium name="US DOE Joint Genome Institute"/>
            <person name="Lucas S."/>
            <person name="Copeland A."/>
            <person name="Lapidus A."/>
            <person name="Cheng J.-F."/>
            <person name="Bruce D."/>
            <person name="Goodwin L."/>
            <person name="Pitluck S."/>
            <person name="Saunders E."/>
            <person name="Detter J.C."/>
            <person name="Han C."/>
            <person name="Tapia R."/>
            <person name="Land M."/>
            <person name="Hauser L."/>
            <person name="Kyrpides N."/>
            <person name="Mikhailova N."/>
            <person name="Flores G."/>
            <person name="Reysenbach A.-L."/>
            <person name="Woyke T."/>
        </authorList>
    </citation>
    <scope>NUCLEOTIDE SEQUENCE</scope>
    <source>
        <strain evidence="1">T469</strain>
    </source>
</reference>
<dbReference type="eggNOG" id="arCOG05366">
    <property type="taxonomic scope" value="Archaea"/>
</dbReference>
<evidence type="ECO:0000313" key="2">
    <source>
        <dbReference type="Proteomes" id="UP000001400"/>
    </source>
</evidence>
<dbReference type="EMBL" id="CP001941">
    <property type="protein sequence ID" value="ADD08122.1"/>
    <property type="molecule type" value="Genomic_DNA"/>
</dbReference>
<name>B5IDP9_ACIB4</name>
<evidence type="ECO:0000313" key="1">
    <source>
        <dbReference type="EMBL" id="ADD08122.1"/>
    </source>
</evidence>
<dbReference type="AlphaFoldDB" id="B5IDP9"/>
<dbReference type="RefSeq" id="WP_008084531.1">
    <property type="nucleotide sequence ID" value="NC_013926.1"/>
</dbReference>
<sequence length="257" mass="28998">MKKIISVLLFTLLFVTFIPTGAHASQLSIHIDGPTVLGTNQTAQYKVYVEGYFHLFRCGIIMSGYNLTGAKPTNFFVTSSDNGHFVFNVTAPNVPQTIYLYFEAYGMKNSTTIGARASRELSIQVKKAMDIKVKIKNTEDYDLYNTVLSFYLDGRYIGNTTVNVIKANSTKDVVYKWIPNGLYDGEHTLTVKISGKGVVFENDQQTYQYKFYYGTPPSYDYITYMSWGLLIIVSTLFALFFLGKKGKKSGPAPKWKK</sequence>
<organism evidence="1 2">
    <name type="scientific">Aciduliprofundum boonei (strain DSM 19572 / T469)</name>
    <dbReference type="NCBI Taxonomy" id="439481"/>
    <lineage>
        <taxon>Archaea</taxon>
        <taxon>Methanobacteriati</taxon>
        <taxon>Thermoplasmatota</taxon>
        <taxon>DHVE2 group</taxon>
        <taxon>Candidatus Aciduliprofundum</taxon>
    </lineage>
</organism>
<keyword evidence="2" id="KW-1185">Reference proteome</keyword>
<dbReference type="HOGENOM" id="CLU_1080184_0_0_2"/>